<gene>
    <name evidence="4" type="ORF">HDA44_005319</name>
</gene>
<dbReference type="InterPro" id="IPR046112">
    <property type="entry name" value="DUF6049"/>
</dbReference>
<evidence type="ECO:0000313" key="5">
    <source>
        <dbReference type="Proteomes" id="UP000558997"/>
    </source>
</evidence>
<keyword evidence="2" id="KW-0472">Membrane</keyword>
<feature type="transmembrane region" description="Helical" evidence="2">
    <location>
        <begin position="681"/>
        <end position="702"/>
    </location>
</feature>
<name>A0A841E3Q6_9ACTN</name>
<keyword evidence="3" id="KW-0732">Signal</keyword>
<accession>A0A841E3Q6</accession>
<dbReference type="Pfam" id="PF19516">
    <property type="entry name" value="DUF6049"/>
    <property type="match status" value="1"/>
</dbReference>
<feature type="chain" id="PRO_5032641835" evidence="3">
    <location>
        <begin position="32"/>
        <end position="785"/>
    </location>
</feature>
<feature type="signal peptide" evidence="3">
    <location>
        <begin position="1"/>
        <end position="31"/>
    </location>
</feature>
<evidence type="ECO:0000256" key="2">
    <source>
        <dbReference type="SAM" id="Phobius"/>
    </source>
</evidence>
<comment type="caution">
    <text evidence="4">The sequence shown here is derived from an EMBL/GenBank/DDBJ whole genome shotgun (WGS) entry which is preliminary data.</text>
</comment>
<keyword evidence="2" id="KW-1133">Transmembrane helix</keyword>
<keyword evidence="5" id="KW-1185">Reference proteome</keyword>
<dbReference type="EMBL" id="JACHNF010000001">
    <property type="protein sequence ID" value="MBB5981978.1"/>
    <property type="molecule type" value="Genomic_DNA"/>
</dbReference>
<keyword evidence="2" id="KW-0812">Transmembrane</keyword>
<dbReference type="RefSeq" id="WP_184838887.1">
    <property type="nucleotide sequence ID" value="NZ_BAAAVN010000018.1"/>
</dbReference>
<dbReference type="AlphaFoldDB" id="A0A841E3Q6"/>
<evidence type="ECO:0000256" key="1">
    <source>
        <dbReference type="SAM" id="MobiDB-lite"/>
    </source>
</evidence>
<sequence length="785" mass="82367">MFRRRLRLPAVLGAGLLVAASAATVAAPAEAAPGDDPVVQVSIDGFSPSVPKPGQPVVIKGTVTNTSSVTFADPQVLACIDRTRLASTSALDAIPTEQNIPMDKRDSCGNLTNDPQTFKPFERPLAPKETVAFALTVPWKEWRISDHTGVYVVGVGFRGQPPNSERIAAGRSRTLMPVAGKEPLTRTVNTALVIPLLHRPTQLGGKNFANESLAKDLGPTGALGRSLMLGRQHRVTWLVDPAMLDEIRQLAKGYVVVSQNGQTTTGTGQVAAINWLKEFDASRAHGNEVVLLPYGDPDVASLLEAGGQLKDMVRQARTRTERFDLGSTGFANGLWLEGGAAASRYLGPASTGFPGATAEDLNLVSSSSWPAAKRPVLTTTPVYNLIAPESPDQAVRTVVADSSLTAGGPDADAVDTPLQVRQRFAAVTALLAASGGGQGASSVVALPPRGWDTDGTATAALANSLTLPWLKATDLSSIANGNQRPRTMRAPAPEATNGILTENQLTSVGRLANATSTMQKLLVDEAALPEVMSQALLRSASAGWNGYPEESRQFAAIELGSVNKQLGSVRLVNAKVDKGLRKEIKVNLAGSKGTFPLTIANDTEWSVRVGIVVKAVNRTDLKIETPETVVLPPHGKWTPRINASAEQNGLIRADAQVVNADGQPIGKSQELLIQASQYGSVGWVLVGAACALLFGTSFVRIYRRVRSERRNPAAAEAATQNTETGQHAGTAQGTESTETAGIAEPELPGGAQTPDPAHGRSEPDGVPEAATPDASLKEGVGSKDG</sequence>
<proteinExistence type="predicted"/>
<reference evidence="4 5" key="1">
    <citation type="submission" date="2020-08" db="EMBL/GenBank/DDBJ databases">
        <title>Sequencing the genomes of 1000 actinobacteria strains.</title>
        <authorList>
            <person name="Klenk H.-P."/>
        </authorList>
    </citation>
    <scope>NUCLEOTIDE SEQUENCE [LARGE SCALE GENOMIC DNA]</scope>
    <source>
        <strain evidence="4 5">DSM 17294</strain>
    </source>
</reference>
<dbReference type="Proteomes" id="UP000558997">
    <property type="component" value="Unassembled WGS sequence"/>
</dbReference>
<protein>
    <submittedName>
        <fullName evidence="4">Uncharacterized protein</fullName>
    </submittedName>
</protein>
<evidence type="ECO:0000313" key="4">
    <source>
        <dbReference type="EMBL" id="MBB5981978.1"/>
    </source>
</evidence>
<feature type="region of interest" description="Disordered" evidence="1">
    <location>
        <begin position="710"/>
        <end position="785"/>
    </location>
</feature>
<organism evidence="4 5">
    <name type="scientific">Kribbella solani</name>
    <dbReference type="NCBI Taxonomy" id="236067"/>
    <lineage>
        <taxon>Bacteria</taxon>
        <taxon>Bacillati</taxon>
        <taxon>Actinomycetota</taxon>
        <taxon>Actinomycetes</taxon>
        <taxon>Propionibacteriales</taxon>
        <taxon>Kribbellaceae</taxon>
        <taxon>Kribbella</taxon>
    </lineage>
</organism>
<feature type="compositionally biased region" description="Polar residues" evidence="1">
    <location>
        <begin position="719"/>
        <end position="739"/>
    </location>
</feature>
<evidence type="ECO:0000256" key="3">
    <source>
        <dbReference type="SAM" id="SignalP"/>
    </source>
</evidence>